<sequence>MRYLNQGKSGDSAKAKKKYVYADSLSFLQHSLEKRKTSGNVKVIEESTNPQELDMSTNEEGVDSEADDYRASLSSDISSSYIATRQSKKQKKSSTESLFQSKKIKLLQTDETPDPDTTILMSFLPKLRMLTEDQKTDFQIYVLQFFKNLSRPYQPNMYNYLQPINSYVDNPTRFQNIQTTPQHQLTQLHSPSAFNQPQTYTSTMQHHMAQQQAFEAEPPSTQGHLSEYPN</sequence>
<comment type="caution">
    <text evidence="4">The sequence shown here is derived from an EMBL/GenBank/DDBJ whole genome shotgun (WGS) entry which is preliminary data.</text>
</comment>
<keyword evidence="1" id="KW-0539">Nucleus</keyword>
<dbReference type="Proteomes" id="UP001160148">
    <property type="component" value="Unassembled WGS sequence"/>
</dbReference>
<feature type="domain" description="BESS" evidence="3">
    <location>
        <begin position="113"/>
        <end position="152"/>
    </location>
</feature>
<comment type="subcellular location">
    <subcellularLocation>
        <location evidence="1">Nucleus</location>
    </subcellularLocation>
</comment>
<name>A0AAV0W6Z6_9HEMI</name>
<evidence type="ECO:0000256" key="2">
    <source>
        <dbReference type="SAM" id="MobiDB-lite"/>
    </source>
</evidence>
<evidence type="ECO:0000259" key="3">
    <source>
        <dbReference type="PROSITE" id="PS51031"/>
    </source>
</evidence>
<dbReference type="GO" id="GO:0003677">
    <property type="term" value="F:DNA binding"/>
    <property type="evidence" value="ECO:0007669"/>
    <property type="project" value="InterPro"/>
</dbReference>
<evidence type="ECO:0000313" key="4">
    <source>
        <dbReference type="EMBL" id="CAI6351537.1"/>
    </source>
</evidence>
<dbReference type="AlphaFoldDB" id="A0AAV0W6Z6"/>
<reference evidence="4 5" key="1">
    <citation type="submission" date="2023-01" db="EMBL/GenBank/DDBJ databases">
        <authorList>
            <person name="Whitehead M."/>
        </authorList>
    </citation>
    <scope>NUCLEOTIDE SEQUENCE [LARGE SCALE GENOMIC DNA]</scope>
</reference>
<feature type="region of interest" description="Disordered" evidence="2">
    <location>
        <begin position="204"/>
        <end position="230"/>
    </location>
</feature>
<feature type="compositionally biased region" description="Polar residues" evidence="2">
    <location>
        <begin position="46"/>
        <end position="59"/>
    </location>
</feature>
<evidence type="ECO:0000256" key="1">
    <source>
        <dbReference type="PROSITE-ProRule" id="PRU00371"/>
    </source>
</evidence>
<proteinExistence type="predicted"/>
<dbReference type="GO" id="GO:0005634">
    <property type="term" value="C:nucleus"/>
    <property type="evidence" value="ECO:0007669"/>
    <property type="project" value="UniProtKB-SubCell"/>
</dbReference>
<organism evidence="4 5">
    <name type="scientific">Macrosiphum euphorbiae</name>
    <name type="common">potato aphid</name>
    <dbReference type="NCBI Taxonomy" id="13131"/>
    <lineage>
        <taxon>Eukaryota</taxon>
        <taxon>Metazoa</taxon>
        <taxon>Ecdysozoa</taxon>
        <taxon>Arthropoda</taxon>
        <taxon>Hexapoda</taxon>
        <taxon>Insecta</taxon>
        <taxon>Pterygota</taxon>
        <taxon>Neoptera</taxon>
        <taxon>Paraneoptera</taxon>
        <taxon>Hemiptera</taxon>
        <taxon>Sternorrhyncha</taxon>
        <taxon>Aphidomorpha</taxon>
        <taxon>Aphidoidea</taxon>
        <taxon>Aphididae</taxon>
        <taxon>Macrosiphini</taxon>
        <taxon>Macrosiphum</taxon>
    </lineage>
</organism>
<dbReference type="EMBL" id="CARXXK010000001">
    <property type="protein sequence ID" value="CAI6351537.1"/>
    <property type="molecule type" value="Genomic_DNA"/>
</dbReference>
<dbReference type="InterPro" id="IPR004210">
    <property type="entry name" value="BESS_motif"/>
</dbReference>
<accession>A0AAV0W6Z6</accession>
<gene>
    <name evidence="4" type="ORF">MEUPH1_LOCUS7872</name>
</gene>
<keyword evidence="5" id="KW-1185">Reference proteome</keyword>
<protein>
    <recommendedName>
        <fullName evidence="3">BESS domain-containing protein</fullName>
    </recommendedName>
</protein>
<feature type="region of interest" description="Disordered" evidence="2">
    <location>
        <begin position="35"/>
        <end position="68"/>
    </location>
</feature>
<dbReference type="PROSITE" id="PS51031">
    <property type="entry name" value="BESS"/>
    <property type="match status" value="1"/>
</dbReference>
<evidence type="ECO:0000313" key="5">
    <source>
        <dbReference type="Proteomes" id="UP001160148"/>
    </source>
</evidence>